<dbReference type="RefSeq" id="WP_343491101.1">
    <property type="nucleotide sequence ID" value="NZ_JBCPYA010000001.1"/>
</dbReference>
<keyword evidence="2" id="KW-1185">Reference proteome</keyword>
<gene>
    <name evidence="1" type="ORF">VOI36_05410</name>
</gene>
<organism evidence="1 2">
    <name type="scientific">Burkholderia theae</name>
    <dbReference type="NCBI Taxonomy" id="3143496"/>
    <lineage>
        <taxon>Bacteria</taxon>
        <taxon>Pseudomonadati</taxon>
        <taxon>Pseudomonadota</taxon>
        <taxon>Betaproteobacteria</taxon>
        <taxon>Burkholderiales</taxon>
        <taxon>Burkholderiaceae</taxon>
        <taxon>Burkholderia</taxon>
    </lineage>
</organism>
<sequence>MNEVNRERYLVKSAGDNIEGTRTGLVKFLELLAQYDDAVIVVPSISQYKGNLFDTLLQEYAPALAKALFRDRTVVLDGNKRVHLCSSETLKNFSRSELYLVLWGSRYTIADVEALHGWGGVVLVSWQSGDYAAWVRDHSVQVVYDDGVPDIKI</sequence>
<dbReference type="Proteomes" id="UP001466933">
    <property type="component" value="Unassembled WGS sequence"/>
</dbReference>
<proteinExistence type="predicted"/>
<comment type="caution">
    <text evidence="1">The sequence shown here is derived from an EMBL/GenBank/DDBJ whole genome shotgun (WGS) entry which is preliminary data.</text>
</comment>
<dbReference type="EMBL" id="JBCPYA010000001">
    <property type="protein sequence ID" value="MEN2469324.1"/>
    <property type="molecule type" value="Genomic_DNA"/>
</dbReference>
<protein>
    <submittedName>
        <fullName evidence="1">Uncharacterized protein</fullName>
    </submittedName>
</protein>
<name>A0ABU9WBB4_9BURK</name>
<reference evidence="1 2" key="1">
    <citation type="submission" date="2024-05" db="EMBL/GenBank/DDBJ databases">
        <title>Burkholderia sp. Nov. a novel bacteria isolated from rhizosphere soil of Camellia sinensis.</title>
        <authorList>
            <person name="Dong Y."/>
        </authorList>
    </citation>
    <scope>NUCLEOTIDE SEQUENCE [LARGE SCALE GENOMIC DNA]</scope>
    <source>
        <strain evidence="1 2">GS2Y</strain>
    </source>
</reference>
<evidence type="ECO:0000313" key="2">
    <source>
        <dbReference type="Proteomes" id="UP001466933"/>
    </source>
</evidence>
<accession>A0ABU9WBB4</accession>
<evidence type="ECO:0000313" key="1">
    <source>
        <dbReference type="EMBL" id="MEN2469324.1"/>
    </source>
</evidence>